<sequence length="485" mass="54300">MTTERIGIIDLGSNSCRFVIYDIYEDGAYHPIFEMKRNIRLAAHLDKEARISPDGLAKAIHCTKLFYRAGSMYGVTDWIAVATAAVRQAQNQTEFLAALKKETSVSFRVLQGEEEGRYGYLGVINTLDIQDALLFDIGGASMELMYIFNRRLLQVVSLPYGAVTLTAQFKEVPADLQGDQVYRFMQQQFLEIPWLTKLRNLPLVGLGGAARALAKLDRSKNDQLSKRIHGYQISLNSLRNMYQEIKSSPLKDRKKIKGLSRQRADILVAGFAAIQALADQISAQTIIVSRSGLREGIAFEYLLRENSEPIVASVLDYSLANFQKLFKINTNIATLVTNAALYLFDSLQQVHGLSEFERKLLQVTSQIESCGCYINTEKWTRHSAYLTLSSHLHGLQPSECEQIAGLLCGKNDPTLRKLSLLIRLAKLAILQSGIEIENLTCTVEENRVWIGKAPGMRSIVANSADADLGTEFKKVFGVRLEYMEL</sequence>
<feature type="domain" description="Ppx/GppA phosphatase C-terminal" evidence="3">
    <location>
        <begin position="318"/>
        <end position="407"/>
    </location>
</feature>
<gene>
    <name evidence="4" type="ORF">skT53_05610</name>
</gene>
<dbReference type="EMBL" id="AP023366">
    <property type="protein sequence ID" value="BCJ85576.1"/>
    <property type="molecule type" value="Genomic_DNA"/>
</dbReference>
<evidence type="ECO:0000256" key="1">
    <source>
        <dbReference type="ARBA" id="ARBA00007125"/>
    </source>
</evidence>
<dbReference type="InterPro" id="IPR050273">
    <property type="entry name" value="GppA/Ppx_hydrolase"/>
</dbReference>
<dbReference type="SUPFAM" id="SSF109604">
    <property type="entry name" value="HD-domain/PDEase-like"/>
    <property type="match status" value="1"/>
</dbReference>
<dbReference type="KEGG" id="eff:skT53_05610"/>
<organism evidence="4 5">
    <name type="scientific">Effusibacillus dendaii</name>
    <dbReference type="NCBI Taxonomy" id="2743772"/>
    <lineage>
        <taxon>Bacteria</taxon>
        <taxon>Bacillati</taxon>
        <taxon>Bacillota</taxon>
        <taxon>Bacilli</taxon>
        <taxon>Bacillales</taxon>
        <taxon>Alicyclobacillaceae</taxon>
        <taxon>Effusibacillus</taxon>
    </lineage>
</organism>
<dbReference type="InterPro" id="IPR048950">
    <property type="entry name" value="Ppx_GppA_C"/>
</dbReference>
<dbReference type="InterPro" id="IPR043129">
    <property type="entry name" value="ATPase_NBD"/>
</dbReference>
<evidence type="ECO:0000259" key="2">
    <source>
        <dbReference type="Pfam" id="PF02541"/>
    </source>
</evidence>
<proteinExistence type="inferred from homology"/>
<reference evidence="4 5" key="1">
    <citation type="submission" date="2020-08" db="EMBL/GenBank/DDBJ databases">
        <title>Complete Genome Sequence of Effusibacillus dendaii Strain skT53, Isolated from Farmland soil.</title>
        <authorList>
            <person name="Konishi T."/>
            <person name="Kawasaki H."/>
        </authorList>
    </citation>
    <scope>NUCLEOTIDE SEQUENCE [LARGE SCALE GENOMIC DNA]</scope>
    <source>
        <strain evidence="5">skT53</strain>
    </source>
</reference>
<dbReference type="Pfam" id="PF21447">
    <property type="entry name" value="Ppx-GppA_III"/>
    <property type="match status" value="1"/>
</dbReference>
<dbReference type="RefSeq" id="WP_200759680.1">
    <property type="nucleotide sequence ID" value="NZ_AP023366.1"/>
</dbReference>
<evidence type="ECO:0000313" key="5">
    <source>
        <dbReference type="Proteomes" id="UP000593802"/>
    </source>
</evidence>
<dbReference type="Proteomes" id="UP000593802">
    <property type="component" value="Chromosome"/>
</dbReference>
<dbReference type="PANTHER" id="PTHR30005:SF0">
    <property type="entry name" value="RETROGRADE REGULATION PROTEIN 2"/>
    <property type="match status" value="1"/>
</dbReference>
<dbReference type="Gene3D" id="3.30.420.40">
    <property type="match status" value="1"/>
</dbReference>
<dbReference type="CDD" id="cd24052">
    <property type="entry name" value="ASKHA_NBD_HpPPX-GppA-like"/>
    <property type="match status" value="1"/>
</dbReference>
<dbReference type="Pfam" id="PF02541">
    <property type="entry name" value="Ppx-GppA"/>
    <property type="match status" value="1"/>
</dbReference>
<dbReference type="Gene3D" id="3.30.420.150">
    <property type="entry name" value="Exopolyphosphatase. Domain 2"/>
    <property type="match status" value="1"/>
</dbReference>
<accession>A0A7I8D9S5</accession>
<dbReference type="GO" id="GO:0006357">
    <property type="term" value="P:regulation of transcription by RNA polymerase II"/>
    <property type="evidence" value="ECO:0007669"/>
    <property type="project" value="TreeGrafter"/>
</dbReference>
<dbReference type="PANTHER" id="PTHR30005">
    <property type="entry name" value="EXOPOLYPHOSPHATASE"/>
    <property type="match status" value="1"/>
</dbReference>
<evidence type="ECO:0000259" key="3">
    <source>
        <dbReference type="Pfam" id="PF21447"/>
    </source>
</evidence>
<name>A0A7I8D9S5_9BACL</name>
<dbReference type="SUPFAM" id="SSF53067">
    <property type="entry name" value="Actin-like ATPase domain"/>
    <property type="match status" value="2"/>
</dbReference>
<evidence type="ECO:0000313" key="4">
    <source>
        <dbReference type="EMBL" id="BCJ85576.1"/>
    </source>
</evidence>
<dbReference type="AlphaFoldDB" id="A0A7I8D9S5"/>
<keyword evidence="5" id="KW-1185">Reference proteome</keyword>
<comment type="similarity">
    <text evidence="1">Belongs to the GppA/Ppx family.</text>
</comment>
<protein>
    <submittedName>
        <fullName evidence="4">Exopolyphosphatase</fullName>
    </submittedName>
</protein>
<dbReference type="Gene3D" id="1.10.3210.10">
    <property type="entry name" value="Hypothetical protein af1432"/>
    <property type="match status" value="1"/>
</dbReference>
<dbReference type="InterPro" id="IPR003695">
    <property type="entry name" value="Ppx_GppA_N"/>
</dbReference>
<feature type="domain" description="Ppx/GppA phosphatase N-terminal" evidence="2">
    <location>
        <begin position="25"/>
        <end position="304"/>
    </location>
</feature>